<evidence type="ECO:0000256" key="1">
    <source>
        <dbReference type="ARBA" id="ARBA00023015"/>
    </source>
</evidence>
<keyword evidence="3" id="KW-0804">Transcription</keyword>
<evidence type="ECO:0000256" key="2">
    <source>
        <dbReference type="ARBA" id="ARBA00023125"/>
    </source>
</evidence>
<protein>
    <submittedName>
        <fullName evidence="5">Helix-turn-helix transcriptional regulator</fullName>
    </submittedName>
</protein>
<gene>
    <name evidence="5" type="ORF">FWJ25_07600</name>
</gene>
<keyword evidence="2" id="KW-0238">DNA-binding</keyword>
<dbReference type="InterPro" id="IPR018062">
    <property type="entry name" value="HTH_AraC-typ_CS"/>
</dbReference>
<dbReference type="GO" id="GO:0043565">
    <property type="term" value="F:sequence-specific DNA binding"/>
    <property type="evidence" value="ECO:0007669"/>
    <property type="project" value="InterPro"/>
</dbReference>
<evidence type="ECO:0000313" key="6">
    <source>
        <dbReference type="Proteomes" id="UP000323161"/>
    </source>
</evidence>
<dbReference type="PROSITE" id="PS00041">
    <property type="entry name" value="HTH_ARAC_FAMILY_1"/>
    <property type="match status" value="1"/>
</dbReference>
<dbReference type="GO" id="GO:0009893">
    <property type="term" value="P:positive regulation of metabolic process"/>
    <property type="evidence" value="ECO:0007669"/>
    <property type="project" value="UniProtKB-ARBA"/>
</dbReference>
<dbReference type="GO" id="GO:0003700">
    <property type="term" value="F:DNA-binding transcription factor activity"/>
    <property type="evidence" value="ECO:0007669"/>
    <property type="project" value="InterPro"/>
</dbReference>
<keyword evidence="1" id="KW-0805">Transcription regulation</keyword>
<proteinExistence type="predicted"/>
<reference evidence="5 6" key="1">
    <citation type="submission" date="2019-08" db="EMBL/GenBank/DDBJ databases">
        <title>Marinobacter ZYF650 sp. nov., a marine bacterium isolated from seawater of the Mariana trench.</title>
        <authorList>
            <person name="Ahmad W."/>
        </authorList>
    </citation>
    <scope>NUCLEOTIDE SEQUENCE [LARGE SCALE GENOMIC DNA]</scope>
    <source>
        <strain evidence="5 6">ZYF650</strain>
    </source>
</reference>
<dbReference type="PANTHER" id="PTHR47893">
    <property type="entry name" value="REGULATORY PROTEIN PCHR"/>
    <property type="match status" value="1"/>
</dbReference>
<evidence type="ECO:0000256" key="3">
    <source>
        <dbReference type="ARBA" id="ARBA00023163"/>
    </source>
</evidence>
<name>A0A5B0VJA1_9GAMM</name>
<dbReference type="InterPro" id="IPR053142">
    <property type="entry name" value="PchR_regulatory_protein"/>
</dbReference>
<dbReference type="PROSITE" id="PS01124">
    <property type="entry name" value="HTH_ARAC_FAMILY_2"/>
    <property type="match status" value="1"/>
</dbReference>
<dbReference type="SUPFAM" id="SSF46689">
    <property type="entry name" value="Homeodomain-like"/>
    <property type="match status" value="2"/>
</dbReference>
<dbReference type="PANTHER" id="PTHR47893:SF1">
    <property type="entry name" value="REGULATORY PROTEIN PCHR"/>
    <property type="match status" value="1"/>
</dbReference>
<dbReference type="EMBL" id="VTUU01000003">
    <property type="protein sequence ID" value="KAA1174488.1"/>
    <property type="molecule type" value="Genomic_DNA"/>
</dbReference>
<dbReference type="Gene3D" id="1.10.10.60">
    <property type="entry name" value="Homeodomain-like"/>
    <property type="match status" value="2"/>
</dbReference>
<dbReference type="AlphaFoldDB" id="A0A5B0VJA1"/>
<dbReference type="Proteomes" id="UP000323161">
    <property type="component" value="Unassembled WGS sequence"/>
</dbReference>
<dbReference type="InterPro" id="IPR009057">
    <property type="entry name" value="Homeodomain-like_sf"/>
</dbReference>
<dbReference type="InterPro" id="IPR018060">
    <property type="entry name" value="HTH_AraC"/>
</dbReference>
<dbReference type="Pfam" id="PF12833">
    <property type="entry name" value="HTH_18"/>
    <property type="match status" value="1"/>
</dbReference>
<sequence length="325" mass="36258">MTQYRVCDFQAFGQHFDIEYRFPDLELLPEEGAAEDLADGLSMSVAAGRIDENSLNSGFRFTFSDLEILHSYESVSFGHAPLLLIIVLDGQVELKVGAVELTLEPGMAASLQLHPDYALQAVQHPQPRLRAVTLAYDPQGADIGRAASPTLQRLLACVQEPLHRWSVPQALQSQLSDSFDQALPELQQALVLEGLALQLVGLGVPEGQPLRETSPVSHQQQQRLELVRQQLEFSPEKDHTLAELAELAAMSQSGLRSKFRATYGVSVFEYRRQCRMALAQQFLERGFSVQQTAHKVGYRHATNFATAFRRHFGVSPKRGSTRRHI</sequence>
<keyword evidence="6" id="KW-1185">Reference proteome</keyword>
<evidence type="ECO:0000259" key="4">
    <source>
        <dbReference type="PROSITE" id="PS01124"/>
    </source>
</evidence>
<evidence type="ECO:0000313" key="5">
    <source>
        <dbReference type="EMBL" id="KAA1174488.1"/>
    </source>
</evidence>
<accession>A0A5B0VJA1</accession>
<feature type="domain" description="HTH araC/xylS-type" evidence="4">
    <location>
        <begin position="225"/>
        <end position="322"/>
    </location>
</feature>
<organism evidence="5 6">
    <name type="scientific">Marinobacter salinexigens</name>
    <dbReference type="NCBI Taxonomy" id="2919747"/>
    <lineage>
        <taxon>Bacteria</taxon>
        <taxon>Pseudomonadati</taxon>
        <taxon>Pseudomonadota</taxon>
        <taxon>Gammaproteobacteria</taxon>
        <taxon>Pseudomonadales</taxon>
        <taxon>Marinobacteraceae</taxon>
        <taxon>Marinobacter</taxon>
    </lineage>
</organism>
<comment type="caution">
    <text evidence="5">The sequence shown here is derived from an EMBL/GenBank/DDBJ whole genome shotgun (WGS) entry which is preliminary data.</text>
</comment>
<dbReference type="SMART" id="SM00342">
    <property type="entry name" value="HTH_ARAC"/>
    <property type="match status" value="1"/>
</dbReference>